<dbReference type="AlphaFoldDB" id="A0A1H3R6J2"/>
<dbReference type="EMBL" id="FNPV01000012">
    <property type="protein sequence ID" value="SDZ20589.1"/>
    <property type="molecule type" value="Genomic_DNA"/>
</dbReference>
<keyword evidence="3" id="KW-0378">Hydrolase</keyword>
<keyword evidence="1" id="KW-0464">Manganese</keyword>
<dbReference type="GO" id="GO:0016787">
    <property type="term" value="F:hydrolase activity"/>
    <property type="evidence" value="ECO:0007669"/>
    <property type="project" value="UniProtKB-KW"/>
</dbReference>
<dbReference type="STRING" id="159292.SAMN05192546_1124"/>
<dbReference type="PIRSF" id="PIRSF005962">
    <property type="entry name" value="Pept_M20D_amidohydro"/>
    <property type="match status" value="1"/>
</dbReference>
<dbReference type="Proteomes" id="UP000199230">
    <property type="component" value="Unassembled WGS sequence"/>
</dbReference>
<dbReference type="InterPro" id="IPR036264">
    <property type="entry name" value="Bact_exopeptidase_dim_dom"/>
</dbReference>
<dbReference type="InterPro" id="IPR011650">
    <property type="entry name" value="Peptidase_M20_dimer"/>
</dbReference>
<dbReference type="InterPro" id="IPR002933">
    <property type="entry name" value="Peptidase_M20"/>
</dbReference>
<organism evidence="3 4">
    <name type="scientific">Tindallia californiensis</name>
    <dbReference type="NCBI Taxonomy" id="159292"/>
    <lineage>
        <taxon>Bacteria</taxon>
        <taxon>Bacillati</taxon>
        <taxon>Bacillota</taxon>
        <taxon>Clostridia</taxon>
        <taxon>Peptostreptococcales</taxon>
        <taxon>Tindalliaceae</taxon>
        <taxon>Tindallia</taxon>
    </lineage>
</organism>
<dbReference type="SUPFAM" id="SSF55031">
    <property type="entry name" value="Bacterial exopeptidase dimerisation domain"/>
    <property type="match status" value="1"/>
</dbReference>
<protein>
    <submittedName>
        <fullName evidence="3">Amidohydrolase</fullName>
    </submittedName>
</protein>
<dbReference type="Gene3D" id="3.30.70.360">
    <property type="match status" value="1"/>
</dbReference>
<evidence type="ECO:0000259" key="2">
    <source>
        <dbReference type="Pfam" id="PF07687"/>
    </source>
</evidence>
<dbReference type="Pfam" id="PF01546">
    <property type="entry name" value="Peptidase_M20"/>
    <property type="match status" value="1"/>
</dbReference>
<proteinExistence type="predicted"/>
<dbReference type="OrthoDB" id="9776731at2"/>
<feature type="binding site" evidence="1">
    <location>
        <position position="89"/>
    </location>
    <ligand>
        <name>Mn(2+)</name>
        <dbReference type="ChEBI" id="CHEBI:29035"/>
        <label>2</label>
    </ligand>
</feature>
<dbReference type="SUPFAM" id="SSF53187">
    <property type="entry name" value="Zn-dependent exopeptidases"/>
    <property type="match status" value="1"/>
</dbReference>
<sequence length="366" mass="39701">MTVSIDAYAKKVYQQIHSTPEVGFEEHKTSRFIAEELKKMNYQVLENVGGTGVIGILDSGKAGPVFGLRADMDALAFEKNKIKYVFHACGHDAHSAIVLATAKKVSEQGIKQGKLYLVFQQAEEKLGANQMIDSGQLDELEELVGIHLRPIQECRLGQATPALYHGSSKRVDVQVKGLNAHGARPHLGINAVDASVMLTNAINCIKADPDVSHSIKVTRLNAGGDTFNTIPDKATLTMDIRAQTNEVMESILEKVKLAVEHSGKHLGGVGEITSINGSPAAEYDAHMVALAKNAIMEELGESLEAISTPGAEDFHFYTQRLGVKTAYIGLGADLSPGLHHPEMNFHQDALINGVNLLFNMTRKKLM</sequence>
<feature type="binding site" evidence="1">
    <location>
        <position position="339"/>
    </location>
    <ligand>
        <name>Mn(2+)</name>
        <dbReference type="ChEBI" id="CHEBI:29035"/>
        <label>2</label>
    </ligand>
</feature>
<evidence type="ECO:0000256" key="1">
    <source>
        <dbReference type="PIRSR" id="PIRSR005962-1"/>
    </source>
</evidence>
<feature type="domain" description="Peptidase M20 dimerisation" evidence="2">
    <location>
        <begin position="167"/>
        <end position="262"/>
    </location>
</feature>
<name>A0A1H3R6J2_9FIRM</name>
<dbReference type="Gene3D" id="3.40.630.10">
    <property type="entry name" value="Zn peptidases"/>
    <property type="match status" value="1"/>
</dbReference>
<dbReference type="Pfam" id="PF07687">
    <property type="entry name" value="M20_dimer"/>
    <property type="match status" value="1"/>
</dbReference>
<comment type="cofactor">
    <cofactor evidence="1">
        <name>Mn(2+)</name>
        <dbReference type="ChEBI" id="CHEBI:29035"/>
    </cofactor>
    <text evidence="1">The Mn(2+) ion enhances activity.</text>
</comment>
<dbReference type="InterPro" id="IPR017439">
    <property type="entry name" value="Amidohydrolase"/>
</dbReference>
<feature type="binding site" evidence="1">
    <location>
        <position position="147"/>
    </location>
    <ligand>
        <name>Mn(2+)</name>
        <dbReference type="ChEBI" id="CHEBI:29035"/>
        <label>2</label>
    </ligand>
</feature>
<dbReference type="RefSeq" id="WP_093315436.1">
    <property type="nucleotide sequence ID" value="NZ_FNPV01000012.1"/>
</dbReference>
<dbReference type="NCBIfam" id="TIGR01891">
    <property type="entry name" value="amidohydrolases"/>
    <property type="match status" value="1"/>
</dbReference>
<feature type="binding site" evidence="1">
    <location>
        <position position="91"/>
    </location>
    <ligand>
        <name>Mn(2+)</name>
        <dbReference type="ChEBI" id="CHEBI:29035"/>
        <label>2</label>
    </ligand>
</feature>
<accession>A0A1H3R6J2</accession>
<dbReference type="GO" id="GO:0046872">
    <property type="term" value="F:metal ion binding"/>
    <property type="evidence" value="ECO:0007669"/>
    <property type="project" value="UniProtKB-KW"/>
</dbReference>
<evidence type="ECO:0000313" key="4">
    <source>
        <dbReference type="Proteomes" id="UP000199230"/>
    </source>
</evidence>
<keyword evidence="4" id="KW-1185">Reference proteome</keyword>
<dbReference type="PANTHER" id="PTHR11014:SF122">
    <property type="entry name" value="AMIDOHYDROLASE AMHX"/>
    <property type="match status" value="1"/>
</dbReference>
<evidence type="ECO:0000313" key="3">
    <source>
        <dbReference type="EMBL" id="SDZ20589.1"/>
    </source>
</evidence>
<dbReference type="PANTHER" id="PTHR11014">
    <property type="entry name" value="PEPTIDASE M20 FAMILY MEMBER"/>
    <property type="match status" value="1"/>
</dbReference>
<reference evidence="3 4" key="1">
    <citation type="submission" date="2016-10" db="EMBL/GenBank/DDBJ databases">
        <authorList>
            <person name="de Groot N.N."/>
        </authorList>
    </citation>
    <scope>NUCLEOTIDE SEQUENCE [LARGE SCALE GENOMIC DNA]</scope>
    <source>
        <strain evidence="3 4">APO</strain>
    </source>
</reference>
<gene>
    <name evidence="3" type="ORF">SAMN05192546_1124</name>
</gene>
<keyword evidence="1" id="KW-0479">Metal-binding</keyword>
<feature type="binding site" evidence="1">
    <location>
        <position position="124"/>
    </location>
    <ligand>
        <name>Mn(2+)</name>
        <dbReference type="ChEBI" id="CHEBI:29035"/>
        <label>2</label>
    </ligand>
</feature>